<organism evidence="11 12">
    <name type="scientific">Candidatus Manganitrophus noduliformans</name>
    <dbReference type="NCBI Taxonomy" id="2606439"/>
    <lineage>
        <taxon>Bacteria</taxon>
        <taxon>Pseudomonadati</taxon>
        <taxon>Nitrospirota</taxon>
        <taxon>Nitrospiria</taxon>
        <taxon>Candidatus Troglogloeales</taxon>
        <taxon>Candidatus Manganitrophaceae</taxon>
        <taxon>Candidatus Manganitrophus</taxon>
    </lineage>
</organism>
<dbReference type="PANTHER" id="PTHR43806">
    <property type="entry name" value="PEPTIDASE S8"/>
    <property type="match status" value="1"/>
</dbReference>
<dbReference type="PROSITE" id="PS00136">
    <property type="entry name" value="SUBTILASE_ASP"/>
    <property type="match status" value="1"/>
</dbReference>
<feature type="region of interest" description="Disordered" evidence="8">
    <location>
        <begin position="272"/>
        <end position="292"/>
    </location>
</feature>
<feature type="domain" description="Peptidase S8/S53" evidence="9">
    <location>
        <begin position="358"/>
        <end position="641"/>
    </location>
</feature>
<evidence type="ECO:0000259" key="9">
    <source>
        <dbReference type="Pfam" id="PF00082"/>
    </source>
</evidence>
<evidence type="ECO:0000256" key="2">
    <source>
        <dbReference type="ARBA" id="ARBA00022670"/>
    </source>
</evidence>
<dbReference type="AlphaFoldDB" id="A0A7X6DRF9"/>
<dbReference type="InterPro" id="IPR013783">
    <property type="entry name" value="Ig-like_fold"/>
</dbReference>
<dbReference type="InterPro" id="IPR023828">
    <property type="entry name" value="Peptidase_S8_Ser-AS"/>
</dbReference>
<sequence length="878" mass="91201">MIGRFPIQTGESTPMQRDLCNLHTPAGRRLFPFSYFIVSFLIGLLVLSGCNGGGGGSNNNPPVPTTGTASGKLTVPPDNTVEVEPNDEPAQAQAVSNTITVSGNASINDPGSLLPIPNEDPLLIPDLFSLTATEPVRITLSIGANDLDANDLDLVLMNSIGEVVDVSAGLVSTELIEITPTLIQDTGGDFLIGVLTFAGQSAYVLDFSSVEGLSAAASEPIPPGAEFAPGEILVKLKDDPSGARRKSDGFAFRHGLTPKQSLPQKVELMQVTPPAPRLQKGTAGSKSKLKTEKSEANELRALMIDTIRRLRSDPDVVYAEPNFIRKPFFTPNDTHFGKQWHYELINLPQAWDVTQGSNNVIVAVLDTGVLFNHPDLSARLIPGFDFVDNDPNANDDGDDPRGESSSFHGTHVAGTIGAETHNNSGVAGVTRQTQIMPLRVLGEGGGTDADIAEAILHAAGGEDPNTPKRAHIINMSLGGQGFSQTMQNAITTARNKGVIVVAAAGNENTSALTSPAGLDGVISVSAVDFNATKAPYSNFGPRVDVAAPGGNAAADLNGDGFADGVLSTLGTDSGQFNFRFLQGTSMAAPHVAGVIALMLDVNPTLTPTDIDQLLAGTHLGTTQRITRDLGATGRDDLYGHGLIDAALAVQAAGEFPGGGSLPPPTAPILSVSITSLDFSNYINTLQINITNAGIGTLNITEITTATSDGGSWLTVTPTSGTAPLTVNAAVDRTGLADGTYTATITVTSDAPQNPTATINVQMTVGGETLGNVGTVFVLVVDDNFDTVSETATSRAQNYAFTLPETPAGTYTIVAGTDRDDDGIICDLEDACGSFPEPVTVTAGEDRPGIEILVGDLASPQSAKAAPGGTPGKKFRRLQ</sequence>
<dbReference type="PRINTS" id="PR00723">
    <property type="entry name" value="SUBTILISIN"/>
</dbReference>
<feature type="domain" description="BACON" evidence="10">
    <location>
        <begin position="669"/>
        <end position="751"/>
    </location>
</feature>
<evidence type="ECO:0000256" key="8">
    <source>
        <dbReference type="SAM" id="MobiDB-lite"/>
    </source>
</evidence>
<evidence type="ECO:0000313" key="11">
    <source>
        <dbReference type="EMBL" id="NKE71872.1"/>
    </source>
</evidence>
<dbReference type="PANTHER" id="PTHR43806:SF11">
    <property type="entry name" value="CEREVISIN-RELATED"/>
    <property type="match status" value="1"/>
</dbReference>
<evidence type="ECO:0000256" key="6">
    <source>
        <dbReference type="PROSITE-ProRule" id="PRU01240"/>
    </source>
</evidence>
<dbReference type="Proteomes" id="UP000534783">
    <property type="component" value="Unassembled WGS sequence"/>
</dbReference>
<feature type="region of interest" description="Disordered" evidence="8">
    <location>
        <begin position="391"/>
        <end position="410"/>
    </location>
</feature>
<evidence type="ECO:0000256" key="7">
    <source>
        <dbReference type="RuleBase" id="RU003355"/>
    </source>
</evidence>
<dbReference type="InterPro" id="IPR050131">
    <property type="entry name" value="Peptidase_S8_subtilisin-like"/>
</dbReference>
<dbReference type="Pfam" id="PF00082">
    <property type="entry name" value="Peptidase_S8"/>
    <property type="match status" value="1"/>
</dbReference>
<feature type="region of interest" description="Disordered" evidence="8">
    <location>
        <begin position="57"/>
        <end position="76"/>
    </location>
</feature>
<feature type="active site" description="Charge relay system" evidence="5 6">
    <location>
        <position position="366"/>
    </location>
</feature>
<evidence type="ECO:0000259" key="10">
    <source>
        <dbReference type="Pfam" id="PF19190"/>
    </source>
</evidence>
<dbReference type="InterPro" id="IPR015500">
    <property type="entry name" value="Peptidase_S8_subtilisin-rel"/>
</dbReference>
<comment type="caution">
    <text evidence="11">The sequence shown here is derived from an EMBL/GenBank/DDBJ whole genome shotgun (WGS) entry which is preliminary data.</text>
</comment>
<dbReference type="GO" id="GO:0006508">
    <property type="term" value="P:proteolysis"/>
    <property type="evidence" value="ECO:0007669"/>
    <property type="project" value="UniProtKB-KW"/>
</dbReference>
<keyword evidence="3 6" id="KW-0378">Hydrolase</keyword>
<dbReference type="Pfam" id="PF19190">
    <property type="entry name" value="BACON_2"/>
    <property type="match status" value="1"/>
</dbReference>
<reference evidence="11 12" key="1">
    <citation type="journal article" date="2020" name="Nature">
        <title>Bacterial chemolithoautotrophy via manganese oxidation.</title>
        <authorList>
            <person name="Yu H."/>
            <person name="Leadbetter J.R."/>
        </authorList>
    </citation>
    <scope>NUCLEOTIDE SEQUENCE [LARGE SCALE GENOMIC DNA]</scope>
    <source>
        <strain evidence="11 12">Mn-1</strain>
    </source>
</reference>
<feature type="region of interest" description="Disordered" evidence="8">
    <location>
        <begin position="855"/>
        <end position="878"/>
    </location>
</feature>
<name>A0A7X6DRF9_9BACT</name>
<dbReference type="InterPro" id="IPR000209">
    <property type="entry name" value="Peptidase_S8/S53_dom"/>
</dbReference>
<dbReference type="Gene3D" id="3.40.50.200">
    <property type="entry name" value="Peptidase S8/S53 domain"/>
    <property type="match status" value="1"/>
</dbReference>
<dbReference type="InterPro" id="IPR034176">
    <property type="entry name" value="Peptidases_S8_13"/>
</dbReference>
<dbReference type="InterPro" id="IPR022398">
    <property type="entry name" value="Peptidase_S8_His-AS"/>
</dbReference>
<evidence type="ECO:0000256" key="1">
    <source>
        <dbReference type="ARBA" id="ARBA00011073"/>
    </source>
</evidence>
<keyword evidence="4 6" id="KW-0720">Serine protease</keyword>
<dbReference type="InterPro" id="IPR017309">
    <property type="entry name" value="Pept_S8A_subtilisin_proteobac"/>
</dbReference>
<feature type="active site" description="Charge relay system" evidence="5 6">
    <location>
        <position position="408"/>
    </location>
</feature>
<evidence type="ECO:0000256" key="3">
    <source>
        <dbReference type="ARBA" id="ARBA00022801"/>
    </source>
</evidence>
<evidence type="ECO:0000256" key="5">
    <source>
        <dbReference type="PIRSR" id="PIRSR615500-1"/>
    </source>
</evidence>
<proteinExistence type="inferred from homology"/>
<gene>
    <name evidence="11" type="ORF">MNODULE_14075</name>
</gene>
<keyword evidence="2 6" id="KW-0645">Protease</keyword>
<comment type="similarity">
    <text evidence="1 6 7">Belongs to the peptidase S8 family.</text>
</comment>
<dbReference type="PROSITE" id="PS00138">
    <property type="entry name" value="SUBTILASE_SER"/>
    <property type="match status" value="1"/>
</dbReference>
<dbReference type="CDD" id="cd07496">
    <property type="entry name" value="Peptidases_S8_13"/>
    <property type="match status" value="1"/>
</dbReference>
<keyword evidence="12" id="KW-1185">Reference proteome</keyword>
<protein>
    <submittedName>
        <fullName evidence="11">S8 family serine peptidase</fullName>
    </submittedName>
</protein>
<dbReference type="PROSITE" id="PS51892">
    <property type="entry name" value="SUBTILASE"/>
    <property type="match status" value="1"/>
</dbReference>
<dbReference type="InterPro" id="IPR036852">
    <property type="entry name" value="Peptidase_S8/S53_dom_sf"/>
</dbReference>
<dbReference type="Gene3D" id="2.60.120.380">
    <property type="match status" value="1"/>
</dbReference>
<dbReference type="GO" id="GO:0004252">
    <property type="term" value="F:serine-type endopeptidase activity"/>
    <property type="evidence" value="ECO:0007669"/>
    <property type="project" value="UniProtKB-UniRule"/>
</dbReference>
<dbReference type="InterPro" id="IPR024361">
    <property type="entry name" value="BACON"/>
</dbReference>
<feature type="active site" description="Charge relay system" evidence="5 6">
    <location>
        <position position="585"/>
    </location>
</feature>
<dbReference type="InterPro" id="IPR023827">
    <property type="entry name" value="Peptidase_S8_Asp-AS"/>
</dbReference>
<dbReference type="EMBL" id="VTOW01000002">
    <property type="protein sequence ID" value="NKE71872.1"/>
    <property type="molecule type" value="Genomic_DNA"/>
</dbReference>
<dbReference type="PROSITE" id="PS00137">
    <property type="entry name" value="SUBTILASE_HIS"/>
    <property type="match status" value="1"/>
</dbReference>
<evidence type="ECO:0000313" key="12">
    <source>
        <dbReference type="Proteomes" id="UP000534783"/>
    </source>
</evidence>
<accession>A0A7X6DRF9</accession>
<dbReference type="SUPFAM" id="SSF52743">
    <property type="entry name" value="Subtilisin-like"/>
    <property type="match status" value="1"/>
</dbReference>
<dbReference type="Gene3D" id="2.60.40.10">
    <property type="entry name" value="Immunoglobulins"/>
    <property type="match status" value="1"/>
</dbReference>
<dbReference type="PIRSF" id="PIRSF037893">
    <property type="entry name" value="Subtilisin_rel_Maqu_2796"/>
    <property type="match status" value="1"/>
</dbReference>
<evidence type="ECO:0000256" key="4">
    <source>
        <dbReference type="ARBA" id="ARBA00022825"/>
    </source>
</evidence>